<dbReference type="Pfam" id="PF04070">
    <property type="entry name" value="DUF378"/>
    <property type="match status" value="1"/>
</dbReference>
<sequence length="63" mass="6996">MKRLYMIAFILVLIGAINWGLVGFLKFDLVAALLGAETLLSRIVYALVGLSGLFVIYHDLIKK</sequence>
<dbReference type="PANTHER" id="PTHR37304:SF1">
    <property type="entry name" value="MEMBRANE PROTEIN"/>
    <property type="match status" value="1"/>
</dbReference>
<proteinExistence type="predicted"/>
<evidence type="ECO:0000256" key="1">
    <source>
        <dbReference type="SAM" id="Phobius"/>
    </source>
</evidence>
<evidence type="ECO:0000313" key="3">
    <source>
        <dbReference type="Proteomes" id="UP000052015"/>
    </source>
</evidence>
<dbReference type="InterPro" id="IPR007211">
    <property type="entry name" value="DUF378"/>
</dbReference>
<reference evidence="2 3" key="1">
    <citation type="submission" date="2015-09" db="EMBL/GenBank/DDBJ databases">
        <title>Draft genome sequence of a Caloramator mitchellensis, a moderate thermophile from the Great Artesian Basin of Australia.</title>
        <authorList>
            <person name="Patel B.K."/>
        </authorList>
    </citation>
    <scope>NUCLEOTIDE SEQUENCE [LARGE SCALE GENOMIC DNA]</scope>
    <source>
        <strain evidence="2 3">VF08</strain>
    </source>
</reference>
<evidence type="ECO:0008006" key="4">
    <source>
        <dbReference type="Google" id="ProtNLM"/>
    </source>
</evidence>
<keyword evidence="1" id="KW-0472">Membrane</keyword>
<organism evidence="2 3">
    <name type="scientific">Caloramator mitchellensis</name>
    <dbReference type="NCBI Taxonomy" id="908809"/>
    <lineage>
        <taxon>Bacteria</taxon>
        <taxon>Bacillati</taxon>
        <taxon>Bacillota</taxon>
        <taxon>Clostridia</taxon>
        <taxon>Eubacteriales</taxon>
        <taxon>Clostridiaceae</taxon>
        <taxon>Caloramator</taxon>
    </lineage>
</organism>
<feature type="transmembrane region" description="Helical" evidence="1">
    <location>
        <begin position="7"/>
        <end position="27"/>
    </location>
</feature>
<dbReference type="PANTHER" id="PTHR37304">
    <property type="entry name" value="MEMBRANE PROTEIN-RELATED"/>
    <property type="match status" value="1"/>
</dbReference>
<comment type="caution">
    <text evidence="2">The sequence shown here is derived from an EMBL/GenBank/DDBJ whole genome shotgun (WGS) entry which is preliminary data.</text>
</comment>
<protein>
    <recommendedName>
        <fullName evidence="4">DUF378 domain-containing protein</fullName>
    </recommendedName>
</protein>
<name>A0A0R3JYG8_CALMK</name>
<dbReference type="Proteomes" id="UP000052015">
    <property type="component" value="Unassembled WGS sequence"/>
</dbReference>
<evidence type="ECO:0000313" key="2">
    <source>
        <dbReference type="EMBL" id="KRQ87357.1"/>
    </source>
</evidence>
<gene>
    <name evidence="2" type="ORF">ABG79_00695</name>
</gene>
<dbReference type="EMBL" id="LKHP01000003">
    <property type="protein sequence ID" value="KRQ87357.1"/>
    <property type="molecule type" value="Genomic_DNA"/>
</dbReference>
<accession>A0A0R3JYG8</accession>
<keyword evidence="3" id="KW-1185">Reference proteome</keyword>
<keyword evidence="1" id="KW-0812">Transmembrane</keyword>
<feature type="transmembrane region" description="Helical" evidence="1">
    <location>
        <begin position="39"/>
        <end position="57"/>
    </location>
</feature>
<dbReference type="AlphaFoldDB" id="A0A0R3JYG8"/>
<dbReference type="RefSeq" id="WP_057977152.1">
    <property type="nucleotide sequence ID" value="NZ_LKHP01000003.1"/>
</dbReference>
<keyword evidence="1" id="KW-1133">Transmembrane helix</keyword>
<dbReference type="OrthoDB" id="9812136at2"/>